<comment type="caution">
    <text evidence="1">The sequence shown here is derived from an EMBL/GenBank/DDBJ whole genome shotgun (WGS) entry which is preliminary data.</text>
</comment>
<organism evidence="1 2">
    <name type="scientific">Candidatus Spechtbacteria bacterium RIFCSPLOWO2_02_FULL_38_8</name>
    <dbReference type="NCBI Taxonomy" id="1802164"/>
    <lineage>
        <taxon>Bacteria</taxon>
        <taxon>Candidatus Spechtiibacteriota</taxon>
    </lineage>
</organism>
<accession>A0A1G2HHI0</accession>
<evidence type="ECO:0000313" key="2">
    <source>
        <dbReference type="Proteomes" id="UP000178509"/>
    </source>
</evidence>
<dbReference type="AlphaFoldDB" id="A0A1G2HHI0"/>
<dbReference type="EMBL" id="MHOJ01000032">
    <property type="protein sequence ID" value="OGZ61913.1"/>
    <property type="molecule type" value="Genomic_DNA"/>
</dbReference>
<name>A0A1G2HHI0_9BACT</name>
<sequence length="114" mass="12102">MATIAELIGLASLEANVEETRLSFVVRGSAMVLGRDGKLRDSGAIGTWDDERNLIVSAVRLHAPGDVIGTLVRKNGSTEPIVHERQVLALDGGSIIFVDAFEADDESGATDEPK</sequence>
<gene>
    <name evidence="1" type="ORF">A3H51_02850</name>
</gene>
<proteinExistence type="predicted"/>
<evidence type="ECO:0000313" key="1">
    <source>
        <dbReference type="EMBL" id="OGZ61913.1"/>
    </source>
</evidence>
<protein>
    <submittedName>
        <fullName evidence="1">Uncharacterized protein</fullName>
    </submittedName>
</protein>
<reference evidence="1 2" key="1">
    <citation type="journal article" date="2016" name="Nat. Commun.">
        <title>Thousands of microbial genomes shed light on interconnected biogeochemical processes in an aquifer system.</title>
        <authorList>
            <person name="Anantharaman K."/>
            <person name="Brown C.T."/>
            <person name="Hug L.A."/>
            <person name="Sharon I."/>
            <person name="Castelle C.J."/>
            <person name="Probst A.J."/>
            <person name="Thomas B.C."/>
            <person name="Singh A."/>
            <person name="Wilkins M.J."/>
            <person name="Karaoz U."/>
            <person name="Brodie E.L."/>
            <person name="Williams K.H."/>
            <person name="Hubbard S.S."/>
            <person name="Banfield J.F."/>
        </authorList>
    </citation>
    <scope>NUCLEOTIDE SEQUENCE [LARGE SCALE GENOMIC DNA]</scope>
</reference>
<dbReference type="Proteomes" id="UP000178509">
    <property type="component" value="Unassembled WGS sequence"/>
</dbReference>